<dbReference type="EnsemblProtists" id="EKX50540">
    <property type="protein sequence ID" value="EKX50540"/>
    <property type="gene ID" value="GUITHDRAFT_151180"/>
</dbReference>
<dbReference type="Gene3D" id="1.20.890.10">
    <property type="entry name" value="cAMP-dependent protein kinase regulatory subunit, dimerization-anchoring domain"/>
    <property type="match status" value="1"/>
</dbReference>
<evidence type="ECO:0000313" key="6">
    <source>
        <dbReference type="Proteomes" id="UP000011087"/>
    </source>
</evidence>
<dbReference type="RefSeq" id="XP_005837520.1">
    <property type="nucleotide sequence ID" value="XM_005837463.1"/>
</dbReference>
<reference evidence="4 6" key="1">
    <citation type="journal article" date="2012" name="Nature">
        <title>Algal genomes reveal evolutionary mosaicism and the fate of nucleomorphs.</title>
        <authorList>
            <consortium name="DOE Joint Genome Institute"/>
            <person name="Curtis B.A."/>
            <person name="Tanifuji G."/>
            <person name="Burki F."/>
            <person name="Gruber A."/>
            <person name="Irimia M."/>
            <person name="Maruyama S."/>
            <person name="Arias M.C."/>
            <person name="Ball S.G."/>
            <person name="Gile G.H."/>
            <person name="Hirakawa Y."/>
            <person name="Hopkins J.F."/>
            <person name="Kuo A."/>
            <person name="Rensing S.A."/>
            <person name="Schmutz J."/>
            <person name="Symeonidi A."/>
            <person name="Elias M."/>
            <person name="Eveleigh R.J."/>
            <person name="Herman E.K."/>
            <person name="Klute M.J."/>
            <person name="Nakayama T."/>
            <person name="Obornik M."/>
            <person name="Reyes-Prieto A."/>
            <person name="Armbrust E.V."/>
            <person name="Aves S.J."/>
            <person name="Beiko R.G."/>
            <person name="Coutinho P."/>
            <person name="Dacks J.B."/>
            <person name="Durnford D.G."/>
            <person name="Fast N.M."/>
            <person name="Green B.R."/>
            <person name="Grisdale C.J."/>
            <person name="Hempel F."/>
            <person name="Henrissat B."/>
            <person name="Hoppner M.P."/>
            <person name="Ishida K."/>
            <person name="Kim E."/>
            <person name="Koreny L."/>
            <person name="Kroth P.G."/>
            <person name="Liu Y."/>
            <person name="Malik S.B."/>
            <person name="Maier U.G."/>
            <person name="McRose D."/>
            <person name="Mock T."/>
            <person name="Neilson J.A."/>
            <person name="Onodera N.T."/>
            <person name="Poole A.M."/>
            <person name="Pritham E.J."/>
            <person name="Richards T.A."/>
            <person name="Rocap G."/>
            <person name="Roy S.W."/>
            <person name="Sarai C."/>
            <person name="Schaack S."/>
            <person name="Shirato S."/>
            <person name="Slamovits C.H."/>
            <person name="Spencer D.F."/>
            <person name="Suzuki S."/>
            <person name="Worden A.Z."/>
            <person name="Zauner S."/>
            <person name="Barry K."/>
            <person name="Bell C."/>
            <person name="Bharti A.K."/>
            <person name="Crow J.A."/>
            <person name="Grimwood J."/>
            <person name="Kramer R."/>
            <person name="Lindquist E."/>
            <person name="Lucas S."/>
            <person name="Salamov A."/>
            <person name="McFadden G.I."/>
            <person name="Lane C.E."/>
            <person name="Keeling P.J."/>
            <person name="Gray M.W."/>
            <person name="Grigoriev I.V."/>
            <person name="Archibald J.M."/>
        </authorList>
    </citation>
    <scope>NUCLEOTIDE SEQUENCE</scope>
    <source>
        <strain evidence="4 6">CCMP2712</strain>
    </source>
</reference>
<reference evidence="5" key="3">
    <citation type="submission" date="2015-06" db="UniProtKB">
        <authorList>
            <consortium name="EnsemblProtists"/>
        </authorList>
    </citation>
    <scope>IDENTIFICATION</scope>
</reference>
<evidence type="ECO:0000256" key="1">
    <source>
        <dbReference type="ARBA" id="ARBA00010849"/>
    </source>
</evidence>
<dbReference type="PANTHER" id="PTHR23356:SF16">
    <property type="entry name" value="DPY30 DOMAIN CONTAINING 2"/>
    <property type="match status" value="1"/>
</dbReference>
<dbReference type="PANTHER" id="PTHR23356">
    <property type="entry name" value="DPY30-RELATED"/>
    <property type="match status" value="1"/>
</dbReference>
<protein>
    <submittedName>
        <fullName evidence="4 5">Uncharacterized protein</fullName>
    </submittedName>
</protein>
<dbReference type="Gene3D" id="3.30.450.40">
    <property type="match status" value="1"/>
</dbReference>
<organism evidence="4">
    <name type="scientific">Guillardia theta (strain CCMP2712)</name>
    <name type="common">Cryptophyte</name>
    <dbReference type="NCBI Taxonomy" id="905079"/>
    <lineage>
        <taxon>Eukaryota</taxon>
        <taxon>Cryptophyceae</taxon>
        <taxon>Pyrenomonadales</taxon>
        <taxon>Geminigeraceae</taxon>
        <taxon>Guillardia</taxon>
    </lineage>
</organism>
<dbReference type="KEGG" id="gtt:GUITHDRAFT_151180"/>
<sequence>MADAKYLQETVGPALTAGLASVASVQPEDPVDYLAHWLLKYLAVEEQKALAVKAKEHAEKERERVDAEEQAKIHEQGDNTSRLNSCKESLSKETSIDKLYNSLIETLRKETEAKNVYVAFLEQREAPEGAAPEPEEEAVAPPEGWSVEEGRWTNVPEGEEPPPPWVPPKIMPRVPTYCALTYKYANRENSWLRGKEILSPALSNGTATVSFQAVQERKSVLVSNVLESDPPLVFHGMPLPGSFAVCPLLASEDDKYLEGRVLGLIFIDTLSSSSYLSDKDLEVLQDLRSTVSFTHEKLILEAKKRVEEEQAAASRLLNEDCVVPEEKKPVEEDGIDELEGKLTFAQDLVQKVKDIIGERMPMERKDEHGHELSEISTFEAGTVAHRVVASVECLVKVAQGDGYLKDLSDALSKFDLLAVDQAVMDECKLKLNPEGAEPVTKESEMPFTAQLLVALVLLVLEFGDAAIKLATLKAEKAAQEEAAAAEAAAAEAAAAEAAAPAEEQAEAAPPADGEEPPAAE</sequence>
<dbReference type="GO" id="GO:0048188">
    <property type="term" value="C:Set1C/COMPASS complex"/>
    <property type="evidence" value="ECO:0007669"/>
    <property type="project" value="InterPro"/>
</dbReference>
<evidence type="ECO:0000256" key="3">
    <source>
        <dbReference type="SAM" id="MobiDB-lite"/>
    </source>
</evidence>
<dbReference type="STRING" id="905079.L1JQR3"/>
<dbReference type="GeneID" id="17307105"/>
<dbReference type="InterPro" id="IPR029016">
    <property type="entry name" value="GAF-like_dom_sf"/>
</dbReference>
<name>L1JQR3_GUITC</name>
<dbReference type="InterPro" id="IPR037856">
    <property type="entry name" value="Sdc1/DPY30"/>
</dbReference>
<keyword evidence="2" id="KW-0175">Coiled coil</keyword>
<dbReference type="CDD" id="cd22966">
    <property type="entry name" value="DD_DYDC-like"/>
    <property type="match status" value="1"/>
</dbReference>
<proteinExistence type="inferred from homology"/>
<dbReference type="HOGENOM" id="CLU_524246_0_0_1"/>
<feature type="region of interest" description="Disordered" evidence="3">
    <location>
        <begin position="58"/>
        <end position="86"/>
    </location>
</feature>
<dbReference type="EMBL" id="JH992978">
    <property type="protein sequence ID" value="EKX50540.1"/>
    <property type="molecule type" value="Genomic_DNA"/>
</dbReference>
<dbReference type="InterPro" id="IPR049630">
    <property type="entry name" value="DYDC-like_DD"/>
</dbReference>
<dbReference type="AlphaFoldDB" id="L1JQR3"/>
<evidence type="ECO:0000313" key="4">
    <source>
        <dbReference type="EMBL" id="EKX50540.1"/>
    </source>
</evidence>
<gene>
    <name evidence="4" type="ORF">GUITHDRAFT_151180</name>
</gene>
<dbReference type="SUPFAM" id="SSF55781">
    <property type="entry name" value="GAF domain-like"/>
    <property type="match status" value="1"/>
</dbReference>
<reference evidence="6" key="2">
    <citation type="submission" date="2012-11" db="EMBL/GenBank/DDBJ databases">
        <authorList>
            <person name="Kuo A."/>
            <person name="Curtis B.A."/>
            <person name="Tanifuji G."/>
            <person name="Burki F."/>
            <person name="Gruber A."/>
            <person name="Irimia M."/>
            <person name="Maruyama S."/>
            <person name="Arias M.C."/>
            <person name="Ball S.G."/>
            <person name="Gile G.H."/>
            <person name="Hirakawa Y."/>
            <person name="Hopkins J.F."/>
            <person name="Rensing S.A."/>
            <person name="Schmutz J."/>
            <person name="Symeonidi A."/>
            <person name="Elias M."/>
            <person name="Eveleigh R.J."/>
            <person name="Herman E.K."/>
            <person name="Klute M.J."/>
            <person name="Nakayama T."/>
            <person name="Obornik M."/>
            <person name="Reyes-Prieto A."/>
            <person name="Armbrust E.V."/>
            <person name="Aves S.J."/>
            <person name="Beiko R.G."/>
            <person name="Coutinho P."/>
            <person name="Dacks J.B."/>
            <person name="Durnford D.G."/>
            <person name="Fast N.M."/>
            <person name="Green B.R."/>
            <person name="Grisdale C."/>
            <person name="Hempe F."/>
            <person name="Henrissat B."/>
            <person name="Hoppner M.P."/>
            <person name="Ishida K.-I."/>
            <person name="Kim E."/>
            <person name="Koreny L."/>
            <person name="Kroth P.G."/>
            <person name="Liu Y."/>
            <person name="Malik S.-B."/>
            <person name="Maier U.G."/>
            <person name="McRose D."/>
            <person name="Mock T."/>
            <person name="Neilson J.A."/>
            <person name="Onodera N.T."/>
            <person name="Poole A.M."/>
            <person name="Pritham E.J."/>
            <person name="Richards T.A."/>
            <person name="Rocap G."/>
            <person name="Roy S.W."/>
            <person name="Sarai C."/>
            <person name="Schaack S."/>
            <person name="Shirato S."/>
            <person name="Slamovits C.H."/>
            <person name="Spencer D.F."/>
            <person name="Suzuki S."/>
            <person name="Worden A.Z."/>
            <person name="Zauner S."/>
            <person name="Barry K."/>
            <person name="Bell C."/>
            <person name="Bharti A.K."/>
            <person name="Crow J.A."/>
            <person name="Grimwood J."/>
            <person name="Kramer R."/>
            <person name="Lindquist E."/>
            <person name="Lucas S."/>
            <person name="Salamov A."/>
            <person name="McFadden G.I."/>
            <person name="Lane C.E."/>
            <person name="Keeling P.J."/>
            <person name="Gray M.W."/>
            <person name="Grigoriev I.V."/>
            <person name="Archibald J.M."/>
        </authorList>
    </citation>
    <scope>NUCLEOTIDE SEQUENCE</scope>
    <source>
        <strain evidence="6">CCMP2712</strain>
    </source>
</reference>
<dbReference type="OrthoDB" id="432281at2759"/>
<evidence type="ECO:0000256" key="2">
    <source>
        <dbReference type="SAM" id="Coils"/>
    </source>
</evidence>
<dbReference type="PaxDb" id="55529-EKX50540"/>
<dbReference type="Proteomes" id="UP000011087">
    <property type="component" value="Unassembled WGS sequence"/>
</dbReference>
<accession>L1JQR3</accession>
<dbReference type="InterPro" id="IPR007858">
    <property type="entry name" value="Dpy-30_motif"/>
</dbReference>
<comment type="similarity">
    <text evidence="1">Belongs to the dpy-30 family.</text>
</comment>
<feature type="compositionally biased region" description="Basic and acidic residues" evidence="3">
    <location>
        <begin position="58"/>
        <end position="77"/>
    </location>
</feature>
<evidence type="ECO:0000313" key="5">
    <source>
        <dbReference type="EnsemblProtists" id="EKX50540"/>
    </source>
</evidence>
<feature type="compositionally biased region" description="Low complexity" evidence="3">
    <location>
        <begin position="489"/>
        <end position="511"/>
    </location>
</feature>
<dbReference type="Pfam" id="PF05186">
    <property type="entry name" value="Dpy-30"/>
    <property type="match status" value="1"/>
</dbReference>
<keyword evidence="6" id="KW-1185">Reference proteome</keyword>
<feature type="coiled-coil region" evidence="2">
    <location>
        <begin position="299"/>
        <end position="355"/>
    </location>
</feature>
<feature type="region of interest" description="Disordered" evidence="3">
    <location>
        <begin position="489"/>
        <end position="520"/>
    </location>
</feature>